<comment type="caution">
    <text evidence="1">The sequence shown here is derived from an EMBL/GenBank/DDBJ whole genome shotgun (WGS) entry which is preliminary data.</text>
</comment>
<dbReference type="Proteomes" id="UP001596104">
    <property type="component" value="Unassembled WGS sequence"/>
</dbReference>
<gene>
    <name evidence="1" type="ORF">ACFPPC_03145</name>
</gene>
<accession>A0ABW0H6C5</accession>
<proteinExistence type="predicted"/>
<evidence type="ECO:0000313" key="1">
    <source>
        <dbReference type="EMBL" id="MFC5391634.1"/>
    </source>
</evidence>
<organism evidence="1 2">
    <name type="scientific">Bosea vestrisii</name>
    <dbReference type="NCBI Taxonomy" id="151416"/>
    <lineage>
        <taxon>Bacteria</taxon>
        <taxon>Pseudomonadati</taxon>
        <taxon>Pseudomonadota</taxon>
        <taxon>Alphaproteobacteria</taxon>
        <taxon>Hyphomicrobiales</taxon>
        <taxon>Boseaceae</taxon>
        <taxon>Bosea</taxon>
    </lineage>
</organism>
<dbReference type="EMBL" id="JBHSLV010000007">
    <property type="protein sequence ID" value="MFC5391634.1"/>
    <property type="molecule type" value="Genomic_DNA"/>
</dbReference>
<evidence type="ECO:0008006" key="3">
    <source>
        <dbReference type="Google" id="ProtNLM"/>
    </source>
</evidence>
<evidence type="ECO:0000313" key="2">
    <source>
        <dbReference type="Proteomes" id="UP001596104"/>
    </source>
</evidence>
<dbReference type="RefSeq" id="WP_377006438.1">
    <property type="nucleotide sequence ID" value="NZ_JBHSLV010000007.1"/>
</dbReference>
<sequence>MTGPVLLRCDGRQFGDLGNLYAAAGQRAPIAIRRAVKRKGEKARGRMTRAVRDMLGVKLRVVRGRIRGRMEGPASYGIVARGTINLKEFLTVQTYKGVKVGVVPNDWVQGEEHLPIAFQAKTGRPSSQPGNAAKRRGTLSGRIVYGVGKGRRQGFRSVAGVMLPMAFIDSRSQAEFNRVAAELPAEMAHQLWVVVEGLDVRAMKRRAARATYMQTVPSRRNR</sequence>
<reference evidence="2" key="1">
    <citation type="journal article" date="2019" name="Int. J. Syst. Evol. Microbiol.">
        <title>The Global Catalogue of Microorganisms (GCM) 10K type strain sequencing project: providing services to taxonomists for standard genome sequencing and annotation.</title>
        <authorList>
            <consortium name="The Broad Institute Genomics Platform"/>
            <consortium name="The Broad Institute Genome Sequencing Center for Infectious Disease"/>
            <person name="Wu L."/>
            <person name="Ma J."/>
        </authorList>
    </citation>
    <scope>NUCLEOTIDE SEQUENCE [LARGE SCALE GENOMIC DNA]</scope>
    <source>
        <strain evidence="2">CGMCC 1.16326</strain>
    </source>
</reference>
<keyword evidence="2" id="KW-1185">Reference proteome</keyword>
<name>A0ABW0H6C5_9HYPH</name>
<protein>
    <recommendedName>
        <fullName evidence="3">Minor tail protein Z (GPZ)</fullName>
    </recommendedName>
</protein>